<evidence type="ECO:0000313" key="1">
    <source>
        <dbReference type="EMBL" id="EFJ22341.1"/>
    </source>
</evidence>
<proteinExistence type="predicted"/>
<dbReference type="GO" id="GO:0031146">
    <property type="term" value="P:SCF-dependent proteasomal ubiquitin-dependent protein catabolic process"/>
    <property type="evidence" value="ECO:0000318"/>
    <property type="project" value="GO_Central"/>
</dbReference>
<reference evidence="1 2" key="1">
    <citation type="journal article" date="2011" name="Science">
        <title>The Selaginella genome identifies genetic changes associated with the evolution of vascular plants.</title>
        <authorList>
            <person name="Banks J.A."/>
            <person name="Nishiyama T."/>
            <person name="Hasebe M."/>
            <person name="Bowman J.L."/>
            <person name="Gribskov M."/>
            <person name="dePamphilis C."/>
            <person name="Albert V.A."/>
            <person name="Aono N."/>
            <person name="Aoyama T."/>
            <person name="Ambrose B.A."/>
            <person name="Ashton N.W."/>
            <person name="Axtell M.J."/>
            <person name="Barker E."/>
            <person name="Barker M.S."/>
            <person name="Bennetzen J.L."/>
            <person name="Bonawitz N.D."/>
            <person name="Chapple C."/>
            <person name="Cheng C."/>
            <person name="Correa L.G."/>
            <person name="Dacre M."/>
            <person name="DeBarry J."/>
            <person name="Dreyer I."/>
            <person name="Elias M."/>
            <person name="Engstrom E.M."/>
            <person name="Estelle M."/>
            <person name="Feng L."/>
            <person name="Finet C."/>
            <person name="Floyd S.K."/>
            <person name="Frommer W.B."/>
            <person name="Fujita T."/>
            <person name="Gramzow L."/>
            <person name="Gutensohn M."/>
            <person name="Harholt J."/>
            <person name="Hattori M."/>
            <person name="Heyl A."/>
            <person name="Hirai T."/>
            <person name="Hiwatashi Y."/>
            <person name="Ishikawa M."/>
            <person name="Iwata M."/>
            <person name="Karol K.G."/>
            <person name="Koehler B."/>
            <person name="Kolukisaoglu U."/>
            <person name="Kubo M."/>
            <person name="Kurata T."/>
            <person name="Lalonde S."/>
            <person name="Li K."/>
            <person name="Li Y."/>
            <person name="Litt A."/>
            <person name="Lyons E."/>
            <person name="Manning G."/>
            <person name="Maruyama T."/>
            <person name="Michael T.P."/>
            <person name="Mikami K."/>
            <person name="Miyazaki S."/>
            <person name="Morinaga S."/>
            <person name="Murata T."/>
            <person name="Mueller-Roeber B."/>
            <person name="Nelson D.R."/>
            <person name="Obara M."/>
            <person name="Oguri Y."/>
            <person name="Olmstead R.G."/>
            <person name="Onodera N."/>
            <person name="Petersen B.L."/>
            <person name="Pils B."/>
            <person name="Prigge M."/>
            <person name="Rensing S.A."/>
            <person name="Riano-Pachon D.M."/>
            <person name="Roberts A.W."/>
            <person name="Sato Y."/>
            <person name="Scheller H.V."/>
            <person name="Schulz B."/>
            <person name="Schulz C."/>
            <person name="Shakirov E.V."/>
            <person name="Shibagaki N."/>
            <person name="Shinohara N."/>
            <person name="Shippen D.E."/>
            <person name="Soerensen I."/>
            <person name="Sotooka R."/>
            <person name="Sugimoto N."/>
            <person name="Sugita M."/>
            <person name="Sumikawa N."/>
            <person name="Tanurdzic M."/>
            <person name="Theissen G."/>
            <person name="Ulvskov P."/>
            <person name="Wakazuki S."/>
            <person name="Weng J.K."/>
            <person name="Willats W.W."/>
            <person name="Wipf D."/>
            <person name="Wolf P.G."/>
            <person name="Yang L."/>
            <person name="Zimmer A.D."/>
            <person name="Zhu Q."/>
            <person name="Mitros T."/>
            <person name="Hellsten U."/>
            <person name="Loque D."/>
            <person name="Otillar R."/>
            <person name="Salamov A."/>
            <person name="Schmutz J."/>
            <person name="Shapiro H."/>
            <person name="Lindquist E."/>
            <person name="Lucas S."/>
            <person name="Rokhsar D."/>
            <person name="Grigoriev I.V."/>
        </authorList>
    </citation>
    <scope>NUCLEOTIDE SEQUENCE [LARGE SCALE GENOMIC DNA]</scope>
</reference>
<organism evidence="2">
    <name type="scientific">Selaginella moellendorffii</name>
    <name type="common">Spikemoss</name>
    <dbReference type="NCBI Taxonomy" id="88036"/>
    <lineage>
        <taxon>Eukaryota</taxon>
        <taxon>Viridiplantae</taxon>
        <taxon>Streptophyta</taxon>
        <taxon>Embryophyta</taxon>
        <taxon>Tracheophyta</taxon>
        <taxon>Lycopodiopsida</taxon>
        <taxon>Selaginellales</taxon>
        <taxon>Selaginellaceae</taxon>
        <taxon>Selaginella</taxon>
    </lineage>
</organism>
<keyword evidence="2" id="KW-1185">Reference proteome</keyword>
<dbReference type="GO" id="GO:0004842">
    <property type="term" value="F:ubiquitin-protein transferase activity"/>
    <property type="evidence" value="ECO:0000318"/>
    <property type="project" value="GO_Central"/>
</dbReference>
<gene>
    <name evidence="1" type="ORF">SELMODRAFT_416570</name>
</gene>
<dbReference type="PANTHER" id="PTHR31672:SF2">
    <property type="entry name" value="F-BOX DOMAIN-CONTAINING PROTEIN"/>
    <property type="match status" value="1"/>
</dbReference>
<dbReference type="KEGG" id="smo:SELMODRAFT_416570"/>
<dbReference type="InParanoid" id="D8RZQ7"/>
<evidence type="ECO:0000313" key="2">
    <source>
        <dbReference type="Proteomes" id="UP000001514"/>
    </source>
</evidence>
<name>D8RZQ7_SELML</name>
<dbReference type="HOGENOM" id="CLU_781672_0_0_1"/>
<dbReference type="Proteomes" id="UP000001514">
    <property type="component" value="Unassembled WGS sequence"/>
</dbReference>
<dbReference type="Gramene" id="EFJ22341">
    <property type="protein sequence ID" value="EFJ22341"/>
    <property type="gene ID" value="SELMODRAFT_416570"/>
</dbReference>
<dbReference type="AlphaFoldDB" id="D8RZQ7"/>
<dbReference type="InterPro" id="IPR050796">
    <property type="entry name" value="SCF_F-box_component"/>
</dbReference>
<dbReference type="EMBL" id="GL377596">
    <property type="protein sequence ID" value="EFJ22341.1"/>
    <property type="molecule type" value="Genomic_DNA"/>
</dbReference>
<accession>D8RZQ7</accession>
<dbReference type="SUPFAM" id="SSF101898">
    <property type="entry name" value="NHL repeat"/>
    <property type="match status" value="1"/>
</dbReference>
<dbReference type="PANTHER" id="PTHR31672">
    <property type="entry name" value="BNACNNG10540D PROTEIN"/>
    <property type="match status" value="1"/>
</dbReference>
<sequence length="355" mass="39604">MAKLIKLSSYLCVGGKFPNHDLQALLQHNNGDQSWSLLLKDDDEIIALDDDHSSSDVNHHLLPKLSLRKSLKAPPNPRCRILHWSALGGLVCTVGSLRGLAHEILVFNLLTGSSRRLPHPSTLDSSPLGMAMARDPCSKAWNSSYTVIIFDAFYIHTYSSRRGDWATTLAEESFKPSTGVIVASDELVYYACDSETLLLSLYDWKLLRRVSPPCGSIRVDERDVSISNNLVDFRGRYVTVSGVRIEGSDENSIAVWELDQGKRVTKSPWVLWLCMPCNLLKDFIVKVEQTTFVRAYQFEASFTGRLIGASLKGHPELGGLAYDTKLDVWSHVPESAFRIAVPPLVCFQPDFRAIP</sequence>
<protein>
    <submittedName>
        <fullName evidence="1">Uncharacterized protein</fullName>
    </submittedName>
</protein>